<name>A0A644ZU65_9ZZZZ</name>
<protein>
    <submittedName>
        <fullName evidence="1">Uncharacterized protein</fullName>
    </submittedName>
</protein>
<organism evidence="1">
    <name type="scientific">bioreactor metagenome</name>
    <dbReference type="NCBI Taxonomy" id="1076179"/>
    <lineage>
        <taxon>unclassified sequences</taxon>
        <taxon>metagenomes</taxon>
        <taxon>ecological metagenomes</taxon>
    </lineage>
</organism>
<gene>
    <name evidence="1" type="ORF">SDC9_91227</name>
</gene>
<reference evidence="1" key="1">
    <citation type="submission" date="2019-08" db="EMBL/GenBank/DDBJ databases">
        <authorList>
            <person name="Kucharzyk K."/>
            <person name="Murdoch R.W."/>
            <person name="Higgins S."/>
            <person name="Loffler F."/>
        </authorList>
    </citation>
    <scope>NUCLEOTIDE SEQUENCE</scope>
</reference>
<accession>A0A644ZU65</accession>
<dbReference type="EMBL" id="VSSQ01010519">
    <property type="protein sequence ID" value="MPM44549.1"/>
    <property type="molecule type" value="Genomic_DNA"/>
</dbReference>
<comment type="caution">
    <text evidence="1">The sequence shown here is derived from an EMBL/GenBank/DDBJ whole genome shotgun (WGS) entry which is preliminary data.</text>
</comment>
<dbReference type="AlphaFoldDB" id="A0A644ZU65"/>
<evidence type="ECO:0000313" key="1">
    <source>
        <dbReference type="EMBL" id="MPM44549.1"/>
    </source>
</evidence>
<sequence length="188" mass="20768">MRVTAQKSDRMGEVKHLGVGIGARQHGEAPRRVFGNESQGGVKDHLHRPQVVVLNRILGLSVSDHADAGPASGKVLPSQRFGFAHLLLQPVPQLLLAHMEHPLPDAHIGAQAKLQCREVPVPAAVHLRQIELKRRHPVALKSAPLRIIDCVRDLHLAPDLLFLAMKDHIRPYAKVRPWRALTALVGKF</sequence>
<proteinExistence type="predicted"/>